<gene>
    <name evidence="12" type="ORF">DX914_14505</name>
</gene>
<feature type="transmembrane region" description="Helical" evidence="8">
    <location>
        <begin position="280"/>
        <end position="301"/>
    </location>
</feature>
<dbReference type="Pfam" id="PF05231">
    <property type="entry name" value="MASE1"/>
    <property type="match status" value="1"/>
</dbReference>
<feature type="region of interest" description="Disordered" evidence="7">
    <location>
        <begin position="60"/>
        <end position="134"/>
    </location>
</feature>
<dbReference type="SUPFAM" id="SSF55073">
    <property type="entry name" value="Nucleotide cyclase"/>
    <property type="match status" value="1"/>
</dbReference>
<feature type="region of interest" description="Disordered" evidence="7">
    <location>
        <begin position="1"/>
        <end position="35"/>
    </location>
</feature>
<dbReference type="GO" id="GO:0003824">
    <property type="term" value="F:catalytic activity"/>
    <property type="evidence" value="ECO:0007669"/>
    <property type="project" value="UniProtKB-ARBA"/>
</dbReference>
<sequence length="730" mass="78823">MRSTRQVPTSESATSAARADEPSDRANSSDASAPAVTIGACFMASGREAEGRATIAVRDGASTERCRARAATKPPTDVRPAVPRGGHRRPKRGGLTCLSQPRAHSHPAQTRRSPVLAKIPGNSPGREVDVDRHTPPPRRLWADRLAMALLICVTGWLSLALARNPDELAAIWIGNGIFAGWLLSRRTALWPGYVAIGAAAELASQLLSGNSPAYAVPIAAANLIEVLIVAGVVRRLVPNVGDPKRWIGLGGIATGSTLAACAVSGLIAASAISLQYGGAFAAYFLSWFAAHVVGMVIVATTTLVVHREGLSIIAPRGRRWSFIWSMALIAGVGLLAFSVRYPLLFATYPPLLLGAFRHRFAGVAVGVILLAAIGSVATATGHGPLWLVEDIGPSGRIALLQIYIAGGCLMTIPVALAMAERKRLTTRVRESEHRYRMLADYSHDVVVRMRADGERLYVSPSAKDMLGWDPADMLGSRWDLVHPEDRAQQSRVMREVIASGEPQIALYRVRHKDGHYLWVEAVTRTIPSEDRAGEMDIIYAGRNVSARIAMEQALAASRQELEQLARIDTLTGVANRRQFEERLSDALKRLQRHELQVAVMYLDVDHFKHINDTHGHAAGDDVLRVFARRLLNNVRASDFVARLGGDEFVVLVEDAALPEAAEAIARKLIQVMRAPIATDGRQLSVTTSVGIGCSGRPTDAKALISAADAALYEAKRAGRNTYRLKTPSRS</sequence>
<evidence type="ECO:0000313" key="13">
    <source>
        <dbReference type="Proteomes" id="UP000264492"/>
    </source>
</evidence>
<keyword evidence="4 8" id="KW-0812">Transmembrane</keyword>
<dbReference type="InterPro" id="IPR000014">
    <property type="entry name" value="PAS"/>
</dbReference>
<comment type="cofactor">
    <cofactor evidence="1">
        <name>Mg(2+)</name>
        <dbReference type="ChEBI" id="CHEBI:18420"/>
    </cofactor>
</comment>
<dbReference type="SMART" id="SM00267">
    <property type="entry name" value="GGDEF"/>
    <property type="match status" value="1"/>
</dbReference>
<evidence type="ECO:0000259" key="10">
    <source>
        <dbReference type="PROSITE" id="PS50113"/>
    </source>
</evidence>
<evidence type="ECO:0000259" key="9">
    <source>
        <dbReference type="PROSITE" id="PS50112"/>
    </source>
</evidence>
<evidence type="ECO:0000256" key="4">
    <source>
        <dbReference type="ARBA" id="ARBA00022692"/>
    </source>
</evidence>
<feature type="compositionally biased region" description="Polar residues" evidence="7">
    <location>
        <begin position="1"/>
        <end position="15"/>
    </location>
</feature>
<comment type="subcellular location">
    <subcellularLocation>
        <location evidence="2">Cell membrane</location>
        <topology evidence="2">Multi-pass membrane protein</topology>
    </subcellularLocation>
</comment>
<dbReference type="CDD" id="cd01949">
    <property type="entry name" value="GGDEF"/>
    <property type="match status" value="1"/>
</dbReference>
<feature type="transmembrane region" description="Helical" evidence="8">
    <location>
        <begin position="363"/>
        <end position="388"/>
    </location>
</feature>
<dbReference type="InterPro" id="IPR052155">
    <property type="entry name" value="Biofilm_reg_signaling"/>
</dbReference>
<feature type="transmembrane region" description="Helical" evidence="8">
    <location>
        <begin position="145"/>
        <end position="162"/>
    </location>
</feature>
<protein>
    <submittedName>
        <fullName evidence="12">Sensor domain-containing diguanylate cyclase</fullName>
    </submittedName>
</protein>
<dbReference type="CDD" id="cd00130">
    <property type="entry name" value="PAS"/>
    <property type="match status" value="1"/>
</dbReference>
<feature type="transmembrane region" description="Helical" evidence="8">
    <location>
        <begin position="246"/>
        <end position="274"/>
    </location>
</feature>
<evidence type="ECO:0000313" key="12">
    <source>
        <dbReference type="EMBL" id="RDZ27435.1"/>
    </source>
</evidence>
<feature type="transmembrane region" description="Helical" evidence="8">
    <location>
        <begin position="214"/>
        <end position="234"/>
    </location>
</feature>
<dbReference type="PROSITE" id="PS50113">
    <property type="entry name" value="PAC"/>
    <property type="match status" value="1"/>
</dbReference>
<dbReference type="InterPro" id="IPR035965">
    <property type="entry name" value="PAS-like_dom_sf"/>
</dbReference>
<dbReference type="NCBIfam" id="TIGR00254">
    <property type="entry name" value="GGDEF"/>
    <property type="match status" value="1"/>
</dbReference>
<keyword evidence="5 8" id="KW-1133">Transmembrane helix</keyword>
<reference evidence="12 13" key="1">
    <citation type="submission" date="2018-08" db="EMBL/GenBank/DDBJ databases">
        <title>Lysobacter sp. zong2l5, whole genome shotgun sequence.</title>
        <authorList>
            <person name="Zhang X."/>
            <person name="Feng G."/>
            <person name="Zhu H."/>
        </authorList>
    </citation>
    <scope>NUCLEOTIDE SEQUENCE [LARGE SCALE GENOMIC DNA]</scope>
    <source>
        <strain evidence="13">zong2l5</strain>
    </source>
</reference>
<feature type="domain" description="PAC" evidence="10">
    <location>
        <begin position="503"/>
        <end position="556"/>
    </location>
</feature>
<dbReference type="InterPro" id="IPR000700">
    <property type="entry name" value="PAS-assoc_C"/>
</dbReference>
<dbReference type="NCBIfam" id="TIGR00229">
    <property type="entry name" value="sensory_box"/>
    <property type="match status" value="1"/>
</dbReference>
<dbReference type="Pfam" id="PF08447">
    <property type="entry name" value="PAS_3"/>
    <property type="match status" value="1"/>
</dbReference>
<feature type="domain" description="PAS" evidence="9">
    <location>
        <begin position="431"/>
        <end position="500"/>
    </location>
</feature>
<organism evidence="12 13">
    <name type="scientific">Lysobacter silvisoli</name>
    <dbReference type="NCBI Taxonomy" id="2293254"/>
    <lineage>
        <taxon>Bacteria</taxon>
        <taxon>Pseudomonadati</taxon>
        <taxon>Pseudomonadota</taxon>
        <taxon>Gammaproteobacteria</taxon>
        <taxon>Lysobacterales</taxon>
        <taxon>Lysobacteraceae</taxon>
        <taxon>Lysobacter</taxon>
    </lineage>
</organism>
<dbReference type="Gene3D" id="3.30.70.270">
    <property type="match status" value="1"/>
</dbReference>
<accession>A0A371K0J6</accession>
<evidence type="ECO:0000256" key="1">
    <source>
        <dbReference type="ARBA" id="ARBA00001946"/>
    </source>
</evidence>
<dbReference type="EMBL" id="QTSU01000002">
    <property type="protein sequence ID" value="RDZ27435.1"/>
    <property type="molecule type" value="Genomic_DNA"/>
</dbReference>
<dbReference type="Gene3D" id="3.30.450.20">
    <property type="entry name" value="PAS domain"/>
    <property type="match status" value="1"/>
</dbReference>
<dbReference type="PROSITE" id="PS50112">
    <property type="entry name" value="PAS"/>
    <property type="match status" value="1"/>
</dbReference>
<dbReference type="Pfam" id="PF00990">
    <property type="entry name" value="GGDEF"/>
    <property type="match status" value="1"/>
</dbReference>
<dbReference type="InterPro" id="IPR013655">
    <property type="entry name" value="PAS_fold_3"/>
</dbReference>
<dbReference type="InterPro" id="IPR029787">
    <property type="entry name" value="Nucleotide_cyclase"/>
</dbReference>
<keyword evidence="13" id="KW-1185">Reference proteome</keyword>
<dbReference type="FunFam" id="3.30.70.270:FF:000001">
    <property type="entry name" value="Diguanylate cyclase domain protein"/>
    <property type="match status" value="1"/>
</dbReference>
<dbReference type="InterPro" id="IPR000160">
    <property type="entry name" value="GGDEF_dom"/>
</dbReference>
<evidence type="ECO:0000256" key="8">
    <source>
        <dbReference type="SAM" id="Phobius"/>
    </source>
</evidence>
<keyword evidence="3" id="KW-1003">Cell membrane</keyword>
<keyword evidence="6 8" id="KW-0472">Membrane</keyword>
<evidence type="ECO:0000259" key="11">
    <source>
        <dbReference type="PROSITE" id="PS50887"/>
    </source>
</evidence>
<evidence type="ECO:0000256" key="2">
    <source>
        <dbReference type="ARBA" id="ARBA00004651"/>
    </source>
</evidence>
<evidence type="ECO:0000256" key="6">
    <source>
        <dbReference type="ARBA" id="ARBA00023136"/>
    </source>
</evidence>
<dbReference type="PANTHER" id="PTHR44757">
    <property type="entry name" value="DIGUANYLATE CYCLASE DGCP"/>
    <property type="match status" value="1"/>
</dbReference>
<dbReference type="AlphaFoldDB" id="A0A371K0J6"/>
<dbReference type="InterPro" id="IPR007895">
    <property type="entry name" value="MASE1"/>
</dbReference>
<evidence type="ECO:0000256" key="7">
    <source>
        <dbReference type="SAM" id="MobiDB-lite"/>
    </source>
</evidence>
<comment type="caution">
    <text evidence="12">The sequence shown here is derived from an EMBL/GenBank/DDBJ whole genome shotgun (WGS) entry which is preliminary data.</text>
</comment>
<dbReference type="Proteomes" id="UP000264492">
    <property type="component" value="Unassembled WGS sequence"/>
</dbReference>
<dbReference type="InterPro" id="IPR043128">
    <property type="entry name" value="Rev_trsase/Diguanyl_cyclase"/>
</dbReference>
<feature type="transmembrane region" description="Helical" evidence="8">
    <location>
        <begin position="400"/>
        <end position="419"/>
    </location>
</feature>
<dbReference type="PROSITE" id="PS50887">
    <property type="entry name" value="GGDEF"/>
    <property type="match status" value="1"/>
</dbReference>
<feature type="transmembrane region" description="Helical" evidence="8">
    <location>
        <begin position="322"/>
        <end position="343"/>
    </location>
</feature>
<dbReference type="GO" id="GO:0005886">
    <property type="term" value="C:plasma membrane"/>
    <property type="evidence" value="ECO:0007669"/>
    <property type="project" value="UniProtKB-SubCell"/>
</dbReference>
<dbReference type="SMART" id="SM00091">
    <property type="entry name" value="PAS"/>
    <property type="match status" value="1"/>
</dbReference>
<proteinExistence type="predicted"/>
<dbReference type="SUPFAM" id="SSF55785">
    <property type="entry name" value="PYP-like sensor domain (PAS domain)"/>
    <property type="match status" value="1"/>
</dbReference>
<evidence type="ECO:0000256" key="5">
    <source>
        <dbReference type="ARBA" id="ARBA00022989"/>
    </source>
</evidence>
<dbReference type="PANTHER" id="PTHR44757:SF2">
    <property type="entry name" value="BIOFILM ARCHITECTURE MAINTENANCE PROTEIN MBAA"/>
    <property type="match status" value="1"/>
</dbReference>
<name>A0A371K0J6_9GAMM</name>
<evidence type="ECO:0000256" key="3">
    <source>
        <dbReference type="ARBA" id="ARBA00022475"/>
    </source>
</evidence>
<feature type="domain" description="GGDEF" evidence="11">
    <location>
        <begin position="595"/>
        <end position="727"/>
    </location>
</feature>